<accession>A0A8X6MK58</accession>
<name>A0A8X6MK58_NEPPI</name>
<comment type="caution">
    <text evidence="1">The sequence shown here is derived from an EMBL/GenBank/DDBJ whole genome shotgun (WGS) entry which is preliminary data.</text>
</comment>
<dbReference type="Proteomes" id="UP000887013">
    <property type="component" value="Unassembled WGS sequence"/>
</dbReference>
<proteinExistence type="predicted"/>
<gene>
    <name evidence="1" type="ORF">NPIL_673581</name>
</gene>
<protein>
    <submittedName>
        <fullName evidence="1">Uncharacterized protein</fullName>
    </submittedName>
</protein>
<keyword evidence="2" id="KW-1185">Reference proteome</keyword>
<dbReference type="AlphaFoldDB" id="A0A8X6MK58"/>
<reference evidence="1" key="1">
    <citation type="submission" date="2020-08" db="EMBL/GenBank/DDBJ databases">
        <title>Multicomponent nature underlies the extraordinary mechanical properties of spider dragline silk.</title>
        <authorList>
            <person name="Kono N."/>
            <person name="Nakamura H."/>
            <person name="Mori M."/>
            <person name="Yoshida Y."/>
            <person name="Ohtoshi R."/>
            <person name="Malay A.D."/>
            <person name="Moran D.A.P."/>
            <person name="Tomita M."/>
            <person name="Numata K."/>
            <person name="Arakawa K."/>
        </authorList>
    </citation>
    <scope>NUCLEOTIDE SEQUENCE</scope>
</reference>
<organism evidence="1 2">
    <name type="scientific">Nephila pilipes</name>
    <name type="common">Giant wood spider</name>
    <name type="synonym">Nephila maculata</name>
    <dbReference type="NCBI Taxonomy" id="299642"/>
    <lineage>
        <taxon>Eukaryota</taxon>
        <taxon>Metazoa</taxon>
        <taxon>Ecdysozoa</taxon>
        <taxon>Arthropoda</taxon>
        <taxon>Chelicerata</taxon>
        <taxon>Arachnida</taxon>
        <taxon>Araneae</taxon>
        <taxon>Araneomorphae</taxon>
        <taxon>Entelegynae</taxon>
        <taxon>Araneoidea</taxon>
        <taxon>Nephilidae</taxon>
        <taxon>Nephila</taxon>
    </lineage>
</organism>
<sequence length="107" mass="12167">MISFELEILSLDRACDCSAETNLFNTKRANWNIFYSHCSKAENAILYSLDSLNNCILHDGLELCVQDVIISAAEKSIPLKNRGCHKVPWGSVESFCMRKQLNSARRR</sequence>
<dbReference type="OrthoDB" id="6516885at2759"/>
<evidence type="ECO:0000313" key="2">
    <source>
        <dbReference type="Proteomes" id="UP000887013"/>
    </source>
</evidence>
<evidence type="ECO:0000313" key="1">
    <source>
        <dbReference type="EMBL" id="GFS59237.1"/>
    </source>
</evidence>
<dbReference type="EMBL" id="BMAW01093197">
    <property type="protein sequence ID" value="GFS59237.1"/>
    <property type="molecule type" value="Genomic_DNA"/>
</dbReference>